<sequence>MNQLFSAPVHGRCPRCEGTPERIPDSGVLYICPPIIPSCEALRRYLQQKAMPYTEVYQDIFAIPFDRMSLEFFCEEYLEHIGSLEQKDTRSLLLAHGEELTVRHVARMRPLETIVARLQGEWLIDMLDNGRLETHFQPIVNAASPADVHAYECLARGIDEDGAIIGPARMFGVAKSADLLFNLDRACRLAAIDGMGRYGLDRPLFINFNPATIYNPVYCLQTTMNAISKAGLQPDMVVFEVVESDEVQDVNHLLNILRYYRDHGFKVALDDLGAGFSSLNLLARLKPDYVKLDMGLVHDVHREEYKAVITGNLLAMARGLGIKTIAEGVETEGEWRWLAAHGADYVQGFLFARPAAPPDAVKVPCCP</sequence>
<evidence type="ECO:0000259" key="1">
    <source>
        <dbReference type="PROSITE" id="PS50883"/>
    </source>
</evidence>
<dbReference type="eggNOG" id="COG2200">
    <property type="taxonomic scope" value="Bacteria"/>
</dbReference>
<protein>
    <submittedName>
        <fullName evidence="2">Diguanylate phosphodiesterase</fullName>
    </submittedName>
</protein>
<dbReference type="Proteomes" id="UP000002710">
    <property type="component" value="Chromosome"/>
</dbReference>
<dbReference type="AlphaFoldDB" id="Q313M2"/>
<dbReference type="HOGENOM" id="CLU_000445_70_0_7"/>
<accession>Q313M2</accession>
<dbReference type="Pfam" id="PF00563">
    <property type="entry name" value="EAL"/>
    <property type="match status" value="1"/>
</dbReference>
<evidence type="ECO:0000313" key="2">
    <source>
        <dbReference type="EMBL" id="ABB37874.1"/>
    </source>
</evidence>
<dbReference type="EMBL" id="CP000112">
    <property type="protein sequence ID" value="ABB37874.1"/>
    <property type="molecule type" value="Genomic_DNA"/>
</dbReference>
<dbReference type="CDD" id="cd01948">
    <property type="entry name" value="EAL"/>
    <property type="match status" value="1"/>
</dbReference>
<dbReference type="GO" id="GO:0071111">
    <property type="term" value="F:cyclic-guanylate-specific phosphodiesterase activity"/>
    <property type="evidence" value="ECO:0007669"/>
    <property type="project" value="InterPro"/>
</dbReference>
<dbReference type="PROSITE" id="PS50883">
    <property type="entry name" value="EAL"/>
    <property type="match status" value="1"/>
</dbReference>
<dbReference type="SMART" id="SM00052">
    <property type="entry name" value="EAL"/>
    <property type="match status" value="1"/>
</dbReference>
<gene>
    <name evidence="2" type="ordered locus">Dde_1073</name>
</gene>
<organism evidence="2 3">
    <name type="scientific">Oleidesulfovibrio alaskensis (strain ATCC BAA-1058 / DSM 17464 / G20)</name>
    <name type="common">Desulfovibrio alaskensis</name>
    <dbReference type="NCBI Taxonomy" id="207559"/>
    <lineage>
        <taxon>Bacteria</taxon>
        <taxon>Pseudomonadati</taxon>
        <taxon>Thermodesulfobacteriota</taxon>
        <taxon>Desulfovibrionia</taxon>
        <taxon>Desulfovibrionales</taxon>
        <taxon>Desulfovibrionaceae</taxon>
        <taxon>Oleidesulfovibrio</taxon>
    </lineage>
</organism>
<dbReference type="KEGG" id="dde:Dde_1073"/>
<dbReference type="InterPro" id="IPR001633">
    <property type="entry name" value="EAL_dom"/>
</dbReference>
<feature type="domain" description="EAL" evidence="1">
    <location>
        <begin position="116"/>
        <end position="367"/>
    </location>
</feature>
<proteinExistence type="predicted"/>
<dbReference type="PANTHER" id="PTHR33121">
    <property type="entry name" value="CYCLIC DI-GMP PHOSPHODIESTERASE PDEF"/>
    <property type="match status" value="1"/>
</dbReference>
<dbReference type="PANTHER" id="PTHR33121:SF15">
    <property type="entry name" value="BLUE LIGHT- AND TEMPERATURE-REGULATED ANTIREPRESSOR BLUF"/>
    <property type="match status" value="1"/>
</dbReference>
<dbReference type="STRING" id="207559.Dde_1073"/>
<reference evidence="2 3" key="1">
    <citation type="journal article" date="2011" name="J. Bacteriol.">
        <title>Complete genome sequence and updated annotation of Desulfovibrio alaskensis G20.</title>
        <authorList>
            <person name="Hauser L.J."/>
            <person name="Land M.L."/>
            <person name="Brown S.D."/>
            <person name="Larimer F."/>
            <person name="Keller K.L."/>
            <person name="Rapp-Giles B.J."/>
            <person name="Price M.N."/>
            <person name="Lin M."/>
            <person name="Bruce D.C."/>
            <person name="Detter J.C."/>
            <person name="Tapia R."/>
            <person name="Han C.S."/>
            <person name="Goodwin L.A."/>
            <person name="Cheng J.F."/>
            <person name="Pitluck S."/>
            <person name="Copeland A."/>
            <person name="Lucas S."/>
            <person name="Nolan M."/>
            <person name="Lapidus A.L."/>
            <person name="Palumbo A.V."/>
            <person name="Wall J.D."/>
        </authorList>
    </citation>
    <scope>NUCLEOTIDE SEQUENCE [LARGE SCALE GENOMIC DNA]</scope>
    <source>
        <strain evidence="3">ATCC BAA 1058 / DSM 17464 / G20</strain>
    </source>
</reference>
<dbReference type="SUPFAM" id="SSF141868">
    <property type="entry name" value="EAL domain-like"/>
    <property type="match status" value="1"/>
</dbReference>
<name>Q313M2_OLEA2</name>
<keyword evidence="3" id="KW-1185">Reference proteome</keyword>
<dbReference type="Gene3D" id="3.20.20.450">
    <property type="entry name" value="EAL domain"/>
    <property type="match status" value="1"/>
</dbReference>
<dbReference type="InterPro" id="IPR050706">
    <property type="entry name" value="Cyclic-di-GMP_PDE-like"/>
</dbReference>
<evidence type="ECO:0000313" key="3">
    <source>
        <dbReference type="Proteomes" id="UP000002710"/>
    </source>
</evidence>
<dbReference type="InterPro" id="IPR035919">
    <property type="entry name" value="EAL_sf"/>
</dbReference>
<dbReference type="RefSeq" id="WP_011367106.1">
    <property type="nucleotide sequence ID" value="NC_007519.1"/>
</dbReference>